<dbReference type="EMBL" id="CP119108">
    <property type="protein sequence ID" value="WEG07995.1"/>
    <property type="molecule type" value="Genomic_DNA"/>
</dbReference>
<dbReference type="SUPFAM" id="SSF53822">
    <property type="entry name" value="Periplasmic binding protein-like I"/>
    <property type="match status" value="1"/>
</dbReference>
<dbReference type="PANTHER" id="PTHR47235:SF1">
    <property type="entry name" value="BLR6548 PROTEIN"/>
    <property type="match status" value="1"/>
</dbReference>
<dbReference type="InterPro" id="IPR028081">
    <property type="entry name" value="Leu-bd"/>
</dbReference>
<dbReference type="Pfam" id="PF13458">
    <property type="entry name" value="Peripla_BP_6"/>
    <property type="match status" value="1"/>
</dbReference>
<evidence type="ECO:0000256" key="2">
    <source>
        <dbReference type="ARBA" id="ARBA00022729"/>
    </source>
</evidence>
<feature type="chain" id="PRO_5047313174" evidence="3">
    <location>
        <begin position="24"/>
        <end position="418"/>
    </location>
</feature>
<dbReference type="Proteomes" id="UP001214553">
    <property type="component" value="Chromosome"/>
</dbReference>
<accession>A0ABY8BY96</accession>
<evidence type="ECO:0000313" key="6">
    <source>
        <dbReference type="Proteomes" id="UP001214553"/>
    </source>
</evidence>
<keyword evidence="6" id="KW-1185">Reference proteome</keyword>
<evidence type="ECO:0000256" key="1">
    <source>
        <dbReference type="ARBA" id="ARBA00010062"/>
    </source>
</evidence>
<feature type="domain" description="Leucine-binding protein" evidence="4">
    <location>
        <begin position="50"/>
        <end position="404"/>
    </location>
</feature>
<comment type="similarity">
    <text evidence="1">Belongs to the leucine-binding protein family.</text>
</comment>
<dbReference type="PANTHER" id="PTHR47235">
    <property type="entry name" value="BLR6548 PROTEIN"/>
    <property type="match status" value="1"/>
</dbReference>
<dbReference type="CDD" id="cd06343">
    <property type="entry name" value="PBP1_ABC_ligand_binding-like"/>
    <property type="match status" value="1"/>
</dbReference>
<organism evidence="5 6">
    <name type="scientific">Microbacterium horticulturae</name>
    <dbReference type="NCBI Taxonomy" id="3028316"/>
    <lineage>
        <taxon>Bacteria</taxon>
        <taxon>Bacillati</taxon>
        <taxon>Actinomycetota</taxon>
        <taxon>Actinomycetes</taxon>
        <taxon>Micrococcales</taxon>
        <taxon>Microbacteriaceae</taxon>
        <taxon>Microbacterium</taxon>
    </lineage>
</organism>
<dbReference type="Gene3D" id="3.40.50.2300">
    <property type="match status" value="2"/>
</dbReference>
<proteinExistence type="inferred from homology"/>
<protein>
    <submittedName>
        <fullName evidence="5">ABC transporter substrate-binding protein</fullName>
    </submittedName>
</protein>
<dbReference type="InterPro" id="IPR028082">
    <property type="entry name" value="Peripla_BP_I"/>
</dbReference>
<evidence type="ECO:0000313" key="5">
    <source>
        <dbReference type="EMBL" id="WEG07995.1"/>
    </source>
</evidence>
<gene>
    <name evidence="5" type="ORF">PU630_12200</name>
</gene>
<keyword evidence="2 3" id="KW-0732">Signal</keyword>
<reference evidence="5 6" key="1">
    <citation type="submission" date="2023-03" db="EMBL/GenBank/DDBJ databases">
        <title>Genome sequence of Microbacterium sp. KACC 23027.</title>
        <authorList>
            <person name="Kim S."/>
            <person name="Heo J."/>
            <person name="Kwon S.-W."/>
        </authorList>
    </citation>
    <scope>NUCLEOTIDE SEQUENCE [LARGE SCALE GENOMIC DNA]</scope>
    <source>
        <strain evidence="5 6">KACC 23027</strain>
    </source>
</reference>
<evidence type="ECO:0000259" key="4">
    <source>
        <dbReference type="Pfam" id="PF13458"/>
    </source>
</evidence>
<feature type="signal peptide" evidence="3">
    <location>
        <begin position="1"/>
        <end position="23"/>
    </location>
</feature>
<evidence type="ECO:0000256" key="3">
    <source>
        <dbReference type="SAM" id="SignalP"/>
    </source>
</evidence>
<name>A0ABY8BY96_9MICO</name>
<sequence length="418" mass="44036">MRRTTRKAAGIVAMASVLALALAGCSRGGGGDDGDGTAAASSPGITDTTLTLGITTPLSGATAGPGTCTVAGIKAYFGAKNADGGVKFGDGKTRKVEIKALDDGYDPQKAKANYDQLKDSVFAMTAGLGTPTNRAWREAAISDKVPQVLVMTGDPIFSNKDDSPWQLGFVPTYMNEGEAFGKLLADSGEDHKVVILSQNDDYGEGYVSGFKDGIKGASNIQVVKELTYEATDTSVDAQITELASTKADVIFNAMSITPLAIAALQKAQQLNWKPSWFLPSNTSSPGAILGPGKASAFPGVYSVAFSQSASAPGFADSDEGAKFLSELKEYADYKDTPAFPHCIWSYQVGAVLDQVFQKMTSPTRDDFMKELRSISDYVAPFMLEGTSVNTTEDGQPAVSTVVVQKYNGKGYDTVEKFG</sequence>
<dbReference type="PROSITE" id="PS51257">
    <property type="entry name" value="PROKAR_LIPOPROTEIN"/>
    <property type="match status" value="1"/>
</dbReference>
<dbReference type="RefSeq" id="WP_275277333.1">
    <property type="nucleotide sequence ID" value="NZ_CP119108.1"/>
</dbReference>